<dbReference type="InterPro" id="IPR006045">
    <property type="entry name" value="Cupin_1"/>
</dbReference>
<accession>A0A832TQF4</accession>
<dbReference type="GeneID" id="1459544"/>
<protein>
    <submittedName>
        <fullName evidence="4">Cupin domain-containing protein</fullName>
    </submittedName>
</protein>
<dbReference type="RefSeq" id="WP_010979558.1">
    <property type="nucleotide sequence ID" value="NZ_BAABQO010000003.1"/>
</dbReference>
<comment type="caution">
    <text evidence="4">The sequence shown here is derived from an EMBL/GenBank/DDBJ whole genome shotgun (WGS) entry which is preliminary data.</text>
</comment>
<dbReference type="EMBL" id="DUJO01000019">
    <property type="protein sequence ID" value="HII73603.1"/>
    <property type="molecule type" value="Genomic_DNA"/>
</dbReference>
<dbReference type="PANTHER" id="PTHR41517">
    <property type="entry name" value="1,2-DIOXYGENASE PROTEIN-RELATED"/>
    <property type="match status" value="1"/>
</dbReference>
<dbReference type="InterPro" id="IPR014710">
    <property type="entry name" value="RmlC-like_jellyroll"/>
</dbReference>
<dbReference type="AlphaFoldDB" id="A0A832TQF4"/>
<dbReference type="InterPro" id="IPR047183">
    <property type="entry name" value="GDO-like"/>
</dbReference>
<sequence length="187" mass="21039">MSKTLQRIDKQSEIIKDKAKEIIKEIENETEDLKIVAFMEHTTPPPQVSPKVIKFNKILELLRLLAIDNPIEKGVAKVMLYSPSTGRSRGLTPTMMPGFQYLSPNAKTKPHSHNMASIYLVVKGKGYSVVGGKKLDWEEGDVFVVPANMVHYHVNVSETEEAILFDVTDSGLLENLGILEFKEEEEE</sequence>
<evidence type="ECO:0000256" key="1">
    <source>
        <dbReference type="ARBA" id="ARBA00022964"/>
    </source>
</evidence>
<dbReference type="Proteomes" id="UP000646844">
    <property type="component" value="Unassembled WGS sequence"/>
</dbReference>
<evidence type="ECO:0000313" key="4">
    <source>
        <dbReference type="EMBL" id="HII73603.1"/>
    </source>
</evidence>
<dbReference type="SUPFAM" id="SSF51182">
    <property type="entry name" value="RmlC-like cupins"/>
    <property type="match status" value="1"/>
</dbReference>
<dbReference type="PANTHER" id="PTHR41517:SF1">
    <property type="entry name" value="CUPIN"/>
    <property type="match status" value="1"/>
</dbReference>
<organism evidence="4 5">
    <name type="scientific">Sulfurisphaera tokodaii</name>
    <dbReference type="NCBI Taxonomy" id="111955"/>
    <lineage>
        <taxon>Archaea</taxon>
        <taxon>Thermoproteota</taxon>
        <taxon>Thermoprotei</taxon>
        <taxon>Sulfolobales</taxon>
        <taxon>Sulfolobaceae</taxon>
        <taxon>Sulfurisphaera</taxon>
    </lineage>
</organism>
<dbReference type="GO" id="GO:0051213">
    <property type="term" value="F:dioxygenase activity"/>
    <property type="evidence" value="ECO:0007669"/>
    <property type="project" value="UniProtKB-KW"/>
</dbReference>
<dbReference type="Gene3D" id="2.60.120.10">
    <property type="entry name" value="Jelly Rolls"/>
    <property type="match status" value="1"/>
</dbReference>
<dbReference type="Pfam" id="PF07883">
    <property type="entry name" value="Cupin_2"/>
    <property type="match status" value="1"/>
</dbReference>
<feature type="domain" description="Cupin type-1" evidence="3">
    <location>
        <begin position="78"/>
        <end position="187"/>
    </location>
</feature>
<dbReference type="InterPro" id="IPR013096">
    <property type="entry name" value="Cupin_2"/>
</dbReference>
<keyword evidence="2" id="KW-0560">Oxidoreductase</keyword>
<evidence type="ECO:0000313" key="5">
    <source>
        <dbReference type="Proteomes" id="UP000646844"/>
    </source>
</evidence>
<name>A0A832TQF4_9CREN</name>
<dbReference type="OMA" id="NAVHSHT"/>
<keyword evidence="1" id="KW-0223">Dioxygenase</keyword>
<reference evidence="4" key="1">
    <citation type="journal article" date="2020" name="bioRxiv">
        <title>A rank-normalized archaeal taxonomy based on genome phylogeny resolves widespread incomplete and uneven classifications.</title>
        <authorList>
            <person name="Rinke C."/>
            <person name="Chuvochina M."/>
            <person name="Mussig A.J."/>
            <person name="Chaumeil P.-A."/>
            <person name="Waite D.W."/>
            <person name="Whitman W.B."/>
            <person name="Parks D.H."/>
            <person name="Hugenholtz P."/>
        </authorList>
    </citation>
    <scope>NUCLEOTIDE SEQUENCE</scope>
    <source>
        <strain evidence="4">UBA8838</strain>
    </source>
</reference>
<gene>
    <name evidence="4" type="ORF">HA332_04305</name>
</gene>
<dbReference type="InterPro" id="IPR011051">
    <property type="entry name" value="RmlC_Cupin_sf"/>
</dbReference>
<evidence type="ECO:0000256" key="2">
    <source>
        <dbReference type="ARBA" id="ARBA00023002"/>
    </source>
</evidence>
<proteinExistence type="predicted"/>
<evidence type="ECO:0000259" key="3">
    <source>
        <dbReference type="SMART" id="SM00835"/>
    </source>
</evidence>
<dbReference type="SMART" id="SM00835">
    <property type="entry name" value="Cupin_1"/>
    <property type="match status" value="1"/>
</dbReference>